<evidence type="ECO:0000313" key="5">
    <source>
        <dbReference type="Proteomes" id="UP000218731"/>
    </source>
</evidence>
<keyword evidence="1" id="KW-0479">Metal-binding</keyword>
<dbReference type="AlphaFoldDB" id="A0A1L7NKT3"/>
<dbReference type="GO" id="GO:0016853">
    <property type="term" value="F:isomerase activity"/>
    <property type="evidence" value="ECO:0007669"/>
    <property type="project" value="UniProtKB-KW"/>
</dbReference>
<proteinExistence type="predicted"/>
<keyword evidence="2" id="KW-0408">Iron</keyword>
<protein>
    <submittedName>
        <fullName evidence="4">1-(5-phosphoribosyl)-5-[(5-phosphoribosylamino) methylideneamino] imidazole-4-carboxamide isomerase</fullName>
    </submittedName>
</protein>
<name>A0A1L7NKT3_PSEPU</name>
<evidence type="ECO:0000259" key="3">
    <source>
        <dbReference type="Pfam" id="PF06155"/>
    </source>
</evidence>
<evidence type="ECO:0000256" key="2">
    <source>
        <dbReference type="ARBA" id="ARBA00023004"/>
    </source>
</evidence>
<gene>
    <name evidence="4" type="ORF">KF715C_ch54810</name>
</gene>
<organism evidence="4 5">
    <name type="scientific">Pseudomonas putida</name>
    <name type="common">Arthrobacter siderocapsulatus</name>
    <dbReference type="NCBI Taxonomy" id="303"/>
    <lineage>
        <taxon>Bacteria</taxon>
        <taxon>Pseudomonadati</taxon>
        <taxon>Pseudomonadota</taxon>
        <taxon>Gammaproteobacteria</taxon>
        <taxon>Pseudomonadales</taxon>
        <taxon>Pseudomonadaceae</taxon>
        <taxon>Pseudomonas</taxon>
    </lineage>
</organism>
<reference evidence="4 5" key="1">
    <citation type="submission" date="2015-11" db="EMBL/GenBank/DDBJ databases">
        <title>Complete genome sequencing of a biphenyl-degrading bacterium, Pseudomonas putida KF715 (=NBRC110667).</title>
        <authorList>
            <person name="Suenaga H."/>
            <person name="Fujihara N."/>
            <person name="Watanabe T."/>
            <person name="Hirose J."/>
            <person name="Kimura N."/>
            <person name="Yamazoe A."/>
            <person name="Hosoyama A."/>
            <person name="Shimodaira J."/>
            <person name="Furukawa K."/>
        </authorList>
    </citation>
    <scope>NUCLEOTIDE SEQUENCE [LARGE SCALE GENOMIC DNA]</scope>
    <source>
        <strain evidence="4 5">KF715</strain>
    </source>
</reference>
<dbReference type="EMBL" id="AP015029">
    <property type="protein sequence ID" value="BAW26054.1"/>
    <property type="molecule type" value="Genomic_DNA"/>
</dbReference>
<evidence type="ECO:0000256" key="1">
    <source>
        <dbReference type="ARBA" id="ARBA00022723"/>
    </source>
</evidence>
<dbReference type="InterPro" id="IPR010376">
    <property type="entry name" value="GBBH-like_N"/>
</dbReference>
<sequence length="182" mass="20362">MRPNRQQASPHRIITILNAVEYLWALACRRLGCKAAPLHNPQNVPKLCIISSREILPMARLPTAINLHKASKTLTLTYAPGEVYHLPAELLRVHSPSAEVQGHGNPILQFGKINVGLVGLEPAGQYALKLTFDDGHDSGLFTWEYLEQLCLRQEQLWAEYLDELHKAGKSRDPAESVVKLML</sequence>
<dbReference type="Proteomes" id="UP000218731">
    <property type="component" value="Chromosome 1"/>
</dbReference>
<keyword evidence="4" id="KW-0413">Isomerase</keyword>
<dbReference type="GO" id="GO:0046872">
    <property type="term" value="F:metal ion binding"/>
    <property type="evidence" value="ECO:0007669"/>
    <property type="project" value="UniProtKB-KW"/>
</dbReference>
<accession>A0A1L7NKT3</accession>
<evidence type="ECO:0000313" key="4">
    <source>
        <dbReference type="EMBL" id="BAW26054.1"/>
    </source>
</evidence>
<feature type="domain" description="Gamma-butyrobetaine hydroxylase-like N-terminal" evidence="3">
    <location>
        <begin position="65"/>
        <end position="146"/>
    </location>
</feature>
<dbReference type="Gene3D" id="3.30.2020.30">
    <property type="match status" value="1"/>
</dbReference>
<dbReference type="InterPro" id="IPR038492">
    <property type="entry name" value="GBBH-like_N_sf"/>
</dbReference>
<dbReference type="PANTHER" id="PTHR35303:SF5">
    <property type="entry name" value="OS02G0197800 PROTEIN"/>
    <property type="match status" value="1"/>
</dbReference>
<dbReference type="Pfam" id="PF06155">
    <property type="entry name" value="GBBH-like_N"/>
    <property type="match status" value="1"/>
</dbReference>
<dbReference type="PANTHER" id="PTHR35303">
    <property type="entry name" value="OS02G0197800 PROTEIN"/>
    <property type="match status" value="1"/>
</dbReference>